<dbReference type="Pfam" id="PF04343">
    <property type="entry name" value="DUF488"/>
    <property type="match status" value="1"/>
</dbReference>
<accession>A0ABP9F340</accession>
<keyword evidence="2" id="KW-1185">Reference proteome</keyword>
<proteinExistence type="predicted"/>
<dbReference type="PANTHER" id="PTHR39337:SF1">
    <property type="entry name" value="BLR5642 PROTEIN"/>
    <property type="match status" value="1"/>
</dbReference>
<dbReference type="Proteomes" id="UP001501521">
    <property type="component" value="Unassembled WGS sequence"/>
</dbReference>
<gene>
    <name evidence="1" type="ORF">GCM10025789_05980</name>
</gene>
<evidence type="ECO:0000313" key="2">
    <source>
        <dbReference type="Proteomes" id="UP001501521"/>
    </source>
</evidence>
<sequence length="172" mass="19081">MPLFTVGHSDRSLEEFVELLTAHGVGVLADVRSLPGSRKFPHFNSDVLAATLPAQGIEYLRIEDLGGRRNKSKTVDPSVNGMWRNQSFHNYADWALGEEFEQGLARFRALEASRPTVMCSEAVWWRCHRRIIADHLLAHGCDVRHIMSPTKADPATLTPGAQVAAMTVTYPG</sequence>
<dbReference type="PANTHER" id="PTHR39337">
    <property type="entry name" value="BLR5642 PROTEIN"/>
    <property type="match status" value="1"/>
</dbReference>
<dbReference type="InterPro" id="IPR007438">
    <property type="entry name" value="DUF488"/>
</dbReference>
<evidence type="ECO:0000313" key="1">
    <source>
        <dbReference type="EMBL" id="GAA4891810.1"/>
    </source>
</evidence>
<dbReference type="PIRSF" id="PIRSF024492">
    <property type="entry name" value="UCP024492"/>
    <property type="match status" value="1"/>
</dbReference>
<name>A0ABP9F340_9ACTN</name>
<comment type="caution">
    <text evidence="1">The sequence shown here is derived from an EMBL/GenBank/DDBJ whole genome shotgun (WGS) entry which is preliminary data.</text>
</comment>
<protein>
    <submittedName>
        <fullName evidence="1">DUF488 domain-containing protein</fullName>
    </submittedName>
</protein>
<organism evidence="1 2">
    <name type="scientific">Tessaracoccus lubricantis</name>
    <dbReference type="NCBI Taxonomy" id="545543"/>
    <lineage>
        <taxon>Bacteria</taxon>
        <taxon>Bacillati</taxon>
        <taxon>Actinomycetota</taxon>
        <taxon>Actinomycetes</taxon>
        <taxon>Propionibacteriales</taxon>
        <taxon>Propionibacteriaceae</taxon>
        <taxon>Tessaracoccus</taxon>
    </lineage>
</organism>
<dbReference type="InterPro" id="IPR014519">
    <property type="entry name" value="UCP024492"/>
</dbReference>
<dbReference type="EMBL" id="BAABLV010000008">
    <property type="protein sequence ID" value="GAA4891810.1"/>
    <property type="molecule type" value="Genomic_DNA"/>
</dbReference>
<reference evidence="2" key="1">
    <citation type="journal article" date="2019" name="Int. J. Syst. Evol. Microbiol.">
        <title>The Global Catalogue of Microorganisms (GCM) 10K type strain sequencing project: providing services to taxonomists for standard genome sequencing and annotation.</title>
        <authorList>
            <consortium name="The Broad Institute Genomics Platform"/>
            <consortium name="The Broad Institute Genome Sequencing Center for Infectious Disease"/>
            <person name="Wu L."/>
            <person name="Ma J."/>
        </authorList>
    </citation>
    <scope>NUCLEOTIDE SEQUENCE [LARGE SCALE GENOMIC DNA]</scope>
    <source>
        <strain evidence="2">JCM 19125</strain>
    </source>
</reference>
<dbReference type="RefSeq" id="WP_345578760.1">
    <property type="nucleotide sequence ID" value="NZ_BAABLV010000008.1"/>
</dbReference>